<name>A0A9Q0KMH4_9MAGN</name>
<keyword evidence="5" id="KW-0539">Nucleus</keyword>
<dbReference type="InterPro" id="IPR002921">
    <property type="entry name" value="Fungal_lipase-type"/>
</dbReference>
<evidence type="ECO:0000259" key="6">
    <source>
        <dbReference type="Pfam" id="PF01764"/>
    </source>
</evidence>
<dbReference type="Pfam" id="PF18117">
    <property type="entry name" value="EDS1_EP"/>
    <property type="match status" value="1"/>
</dbReference>
<reference evidence="8" key="1">
    <citation type="journal article" date="2023" name="Plant J.">
        <title>The genome of the king protea, Protea cynaroides.</title>
        <authorList>
            <person name="Chang J."/>
            <person name="Duong T.A."/>
            <person name="Schoeman C."/>
            <person name="Ma X."/>
            <person name="Roodt D."/>
            <person name="Barker N."/>
            <person name="Li Z."/>
            <person name="Van de Peer Y."/>
            <person name="Mizrachi E."/>
        </authorList>
    </citation>
    <scope>NUCLEOTIDE SEQUENCE</scope>
    <source>
        <tissue evidence="8">Young leaves</tissue>
    </source>
</reference>
<gene>
    <name evidence="8" type="ORF">NE237_006080</name>
</gene>
<keyword evidence="4" id="KW-0611">Plant defense</keyword>
<comment type="subcellular location">
    <subcellularLocation>
        <location evidence="2">Cytoplasm</location>
    </subcellularLocation>
    <subcellularLocation>
        <location evidence="1">Nucleus</location>
    </subcellularLocation>
</comment>
<dbReference type="GO" id="GO:0006952">
    <property type="term" value="P:defense response"/>
    <property type="evidence" value="ECO:0007669"/>
    <property type="project" value="UniProtKB-KW"/>
</dbReference>
<organism evidence="8 9">
    <name type="scientific">Protea cynaroides</name>
    <dbReference type="NCBI Taxonomy" id="273540"/>
    <lineage>
        <taxon>Eukaryota</taxon>
        <taxon>Viridiplantae</taxon>
        <taxon>Streptophyta</taxon>
        <taxon>Embryophyta</taxon>
        <taxon>Tracheophyta</taxon>
        <taxon>Spermatophyta</taxon>
        <taxon>Magnoliopsida</taxon>
        <taxon>Proteales</taxon>
        <taxon>Proteaceae</taxon>
        <taxon>Protea</taxon>
    </lineage>
</organism>
<feature type="domain" description="Fungal lipase-type" evidence="6">
    <location>
        <begin position="106"/>
        <end position="213"/>
    </location>
</feature>
<dbReference type="OrthoDB" id="438440at2759"/>
<dbReference type="PANTHER" id="PTHR46898">
    <property type="entry name" value="SENESCENCE-ASSOCIATED CARBOXYLESTERASE 101"/>
    <property type="match status" value="1"/>
</dbReference>
<evidence type="ECO:0000259" key="7">
    <source>
        <dbReference type="Pfam" id="PF18117"/>
    </source>
</evidence>
<dbReference type="AlphaFoldDB" id="A0A9Q0KMH4"/>
<evidence type="ECO:0008006" key="10">
    <source>
        <dbReference type="Google" id="ProtNLM"/>
    </source>
</evidence>
<sequence length="567" mass="65419">MNNQPNQDKVFSCGLELAAMVLTSNLPQRSLVAIQKLNDDPTKKNIRDSSSSPFSLAYKTYDDDLNKWEIVAFGCEDEGVLSSSVPSETLEQNPPEFNFLQTKDHPFSVNEEALKLYRSLHHQDPDLFQRLRNPSKPLIVTGHSVGGSVASLLCLWLLENIHQSNRNIPICITFGSPLLGDNVLRQAILNRSGWNPRFLHVVSDEDLIPQTFLSSTTTSYKPFGTFLMCSPSGSSCFDHPDSVLSLLEAKGGSRFPNLMDYVKLLEHLTRKMVLSDGVSQLHELRGDPLRAGIILQLDAIGDKRMQEDEEDTLNTAIMEREERSYNHHKNRTIKAEKKLNDIKINMAYLEWYKKISSTEMAMGYYDCYKSRVEFRDVHVVKFKKYLNKYWVELVDETERKPKKEGVVPLGTRLLFGGTNYRRMVEPLDIADYYKGGKRNYRTEGRPKHYQLLQTWQEEHERATGHKRTSNRRDRAAPLTEDSCFWADVEEAMISTESLKNGEESSFENLRKFEDKVKCMIDNLAVSPEIFLKESTFMKWWNEYENIPGRTHRSSLADFMENKYKDYV</sequence>
<dbReference type="EMBL" id="JAMYWD010000004">
    <property type="protein sequence ID" value="KAJ4972906.1"/>
    <property type="molecule type" value="Genomic_DNA"/>
</dbReference>
<dbReference type="GO" id="GO:0005634">
    <property type="term" value="C:nucleus"/>
    <property type="evidence" value="ECO:0007669"/>
    <property type="project" value="UniProtKB-SubCell"/>
</dbReference>
<evidence type="ECO:0000313" key="9">
    <source>
        <dbReference type="Proteomes" id="UP001141806"/>
    </source>
</evidence>
<keyword evidence="9" id="KW-1185">Reference proteome</keyword>
<dbReference type="SUPFAM" id="SSF53474">
    <property type="entry name" value="alpha/beta-Hydrolases"/>
    <property type="match status" value="1"/>
</dbReference>
<proteinExistence type="predicted"/>
<evidence type="ECO:0000256" key="4">
    <source>
        <dbReference type="ARBA" id="ARBA00022821"/>
    </source>
</evidence>
<evidence type="ECO:0000256" key="3">
    <source>
        <dbReference type="ARBA" id="ARBA00022490"/>
    </source>
</evidence>
<evidence type="ECO:0000256" key="1">
    <source>
        <dbReference type="ARBA" id="ARBA00004123"/>
    </source>
</evidence>
<dbReference type="InterPro" id="IPR044603">
    <property type="entry name" value="SAG101-like"/>
</dbReference>
<dbReference type="Pfam" id="PF01764">
    <property type="entry name" value="Lipase_3"/>
    <property type="match status" value="1"/>
</dbReference>
<evidence type="ECO:0000256" key="2">
    <source>
        <dbReference type="ARBA" id="ARBA00004496"/>
    </source>
</evidence>
<evidence type="ECO:0000313" key="8">
    <source>
        <dbReference type="EMBL" id="KAJ4972906.1"/>
    </source>
</evidence>
<protein>
    <recommendedName>
        <fullName evidence="10">Senescence-associated carboxylesterase 101-like</fullName>
    </recommendedName>
</protein>
<dbReference type="Proteomes" id="UP001141806">
    <property type="component" value="Unassembled WGS sequence"/>
</dbReference>
<dbReference type="GO" id="GO:0006629">
    <property type="term" value="P:lipid metabolic process"/>
    <property type="evidence" value="ECO:0007669"/>
    <property type="project" value="InterPro"/>
</dbReference>
<comment type="caution">
    <text evidence="8">The sequence shown here is derived from an EMBL/GenBank/DDBJ whole genome shotgun (WGS) entry which is preliminary data.</text>
</comment>
<dbReference type="PANTHER" id="PTHR46898:SF3">
    <property type="entry name" value="FUNGAL LIPASE-LIKE DOMAIN-CONTAINING PROTEIN"/>
    <property type="match status" value="1"/>
</dbReference>
<dbReference type="GO" id="GO:0052689">
    <property type="term" value="F:carboxylic ester hydrolase activity"/>
    <property type="evidence" value="ECO:0007669"/>
    <property type="project" value="InterPro"/>
</dbReference>
<dbReference type="InterPro" id="IPR029058">
    <property type="entry name" value="AB_hydrolase_fold"/>
</dbReference>
<dbReference type="InterPro" id="IPR041266">
    <property type="entry name" value="EDS1_EP"/>
</dbReference>
<keyword evidence="3" id="KW-0963">Cytoplasm</keyword>
<evidence type="ECO:0000256" key="5">
    <source>
        <dbReference type="ARBA" id="ARBA00023242"/>
    </source>
</evidence>
<feature type="domain" description="EDS1 EP" evidence="7">
    <location>
        <begin position="348"/>
        <end position="558"/>
    </location>
</feature>
<dbReference type="Gene3D" id="3.40.50.1820">
    <property type="entry name" value="alpha/beta hydrolase"/>
    <property type="match status" value="1"/>
</dbReference>
<accession>A0A9Q0KMH4</accession>
<dbReference type="GO" id="GO:0005737">
    <property type="term" value="C:cytoplasm"/>
    <property type="evidence" value="ECO:0007669"/>
    <property type="project" value="UniProtKB-SubCell"/>
</dbReference>